<accession>A0A1N7F175</accession>
<dbReference type="Pfam" id="PF02830">
    <property type="entry name" value="V4R"/>
    <property type="match status" value="1"/>
</dbReference>
<dbReference type="STRING" id="573024.SAMN05216208_1460"/>
<reference evidence="3" key="1">
    <citation type="submission" date="2017-01" db="EMBL/GenBank/DDBJ databases">
        <authorList>
            <person name="Varghese N."/>
            <person name="Submissions S."/>
        </authorList>
    </citation>
    <scope>NUCLEOTIDE SEQUENCE [LARGE SCALE GENOMIC DNA]</scope>
    <source>
        <strain evidence="3">DSM 29590</strain>
    </source>
</reference>
<proteinExistence type="predicted"/>
<dbReference type="InterPro" id="IPR024096">
    <property type="entry name" value="NO_sig/Golgi_transp_ligand-bd"/>
</dbReference>
<organism evidence="2 3">
    <name type="scientific">Roseovarius nanhaiticus</name>
    <dbReference type="NCBI Taxonomy" id="573024"/>
    <lineage>
        <taxon>Bacteria</taxon>
        <taxon>Pseudomonadati</taxon>
        <taxon>Pseudomonadota</taxon>
        <taxon>Alphaproteobacteria</taxon>
        <taxon>Rhodobacterales</taxon>
        <taxon>Roseobacteraceae</taxon>
        <taxon>Roseovarius</taxon>
    </lineage>
</organism>
<evidence type="ECO:0000313" key="2">
    <source>
        <dbReference type="EMBL" id="SIR94090.1"/>
    </source>
</evidence>
<dbReference type="GO" id="GO:0015979">
    <property type="term" value="P:photosynthesis"/>
    <property type="evidence" value="ECO:0007669"/>
    <property type="project" value="InterPro"/>
</dbReference>
<dbReference type="InterPro" id="IPR010249">
    <property type="entry name" value="BchJ"/>
</dbReference>
<sequence length="205" mass="22146">MAAATGRWTMLEGTERAPGLIGPNAVLQLLPVLDRLGGPERRASTLAAAGIFEVPDGSRMIPERDAARLHHQLRREEPELAPALTAHAGVETAQYILRHRIPPAAQTLLKALPKRLAARLLSRAIAGHAWTFVGSGQLQVVDAWTFEIVDNPLIRGEVSDACLCNWHASVFAQLYRTLVAPDATCTETRCGAQPGGDCCRFELSA</sequence>
<evidence type="ECO:0000259" key="1">
    <source>
        <dbReference type="SMART" id="SM00989"/>
    </source>
</evidence>
<dbReference type="InterPro" id="IPR004096">
    <property type="entry name" value="V4R"/>
</dbReference>
<dbReference type="AlphaFoldDB" id="A0A1N7F175"/>
<gene>
    <name evidence="2" type="ORF">SAMN05421666_0675</name>
</gene>
<dbReference type="Proteomes" id="UP000186019">
    <property type="component" value="Unassembled WGS sequence"/>
</dbReference>
<dbReference type="NCBIfam" id="TIGR02019">
    <property type="entry name" value="BchJ"/>
    <property type="match status" value="1"/>
</dbReference>
<protein>
    <submittedName>
        <fullName evidence="2">Divinyl protochlorophyllide a 8-vinyl-reductase</fullName>
    </submittedName>
</protein>
<dbReference type="EMBL" id="FTNV01000001">
    <property type="protein sequence ID" value="SIR94090.1"/>
    <property type="molecule type" value="Genomic_DNA"/>
</dbReference>
<dbReference type="SMART" id="SM00989">
    <property type="entry name" value="V4R"/>
    <property type="match status" value="1"/>
</dbReference>
<feature type="domain" description="4-vinyl reductase 4VR" evidence="1">
    <location>
        <begin position="143"/>
        <end position="205"/>
    </location>
</feature>
<evidence type="ECO:0000313" key="3">
    <source>
        <dbReference type="Proteomes" id="UP000186019"/>
    </source>
</evidence>
<dbReference type="SUPFAM" id="SSF111126">
    <property type="entry name" value="Ligand-binding domain in the NO signalling and Golgi transport"/>
    <property type="match status" value="1"/>
</dbReference>
<name>A0A1N7F175_9RHOB</name>
<dbReference type="GO" id="GO:0030494">
    <property type="term" value="P:bacteriochlorophyll biosynthetic process"/>
    <property type="evidence" value="ECO:0007669"/>
    <property type="project" value="InterPro"/>
</dbReference>
<keyword evidence="3" id="KW-1185">Reference proteome</keyword>